<dbReference type="SMART" id="SM00513">
    <property type="entry name" value="SAP"/>
    <property type="match status" value="1"/>
</dbReference>
<proteinExistence type="inferred from homology"/>
<dbReference type="PANTHER" id="PTHR46551:SF1">
    <property type="entry name" value="SAP DOMAIN-CONTAINING RIBONUCLEOPROTEIN"/>
    <property type="match status" value="1"/>
</dbReference>
<dbReference type="PANTHER" id="PTHR46551">
    <property type="entry name" value="SAP DOMAIN-CONTAINING RIBONUCLEOPROTEIN"/>
    <property type="match status" value="1"/>
</dbReference>
<feature type="region of interest" description="Disordered" evidence="3">
    <location>
        <begin position="110"/>
        <end position="345"/>
    </location>
</feature>
<evidence type="ECO:0000259" key="4">
    <source>
        <dbReference type="PROSITE" id="PS50800"/>
    </source>
</evidence>
<evidence type="ECO:0000256" key="2">
    <source>
        <dbReference type="ARBA" id="ARBA00046328"/>
    </source>
</evidence>
<evidence type="ECO:0000256" key="3">
    <source>
        <dbReference type="SAM" id="MobiDB-lite"/>
    </source>
</evidence>
<feature type="compositionally biased region" description="Basic and acidic residues" evidence="3">
    <location>
        <begin position="265"/>
        <end position="295"/>
    </location>
</feature>
<dbReference type="AlphaFoldDB" id="A0A167CB71"/>
<comment type="similarity">
    <text evidence="2">Belongs to the SAP domain-containing ribonucleoprotein family.</text>
</comment>
<evidence type="ECO:0000256" key="1">
    <source>
        <dbReference type="ARBA" id="ARBA00022553"/>
    </source>
</evidence>
<keyword evidence="1" id="KW-0597">Phosphoprotein</keyword>
<dbReference type="InterPro" id="IPR003034">
    <property type="entry name" value="SAP_dom"/>
</dbReference>
<feature type="domain" description="SAP" evidence="4">
    <location>
        <begin position="82"/>
        <end position="116"/>
    </location>
</feature>
<feature type="compositionally biased region" description="Low complexity" evidence="3">
    <location>
        <begin position="22"/>
        <end position="34"/>
    </location>
</feature>
<feature type="compositionally biased region" description="Low complexity" evidence="3">
    <location>
        <begin position="138"/>
        <end position="186"/>
    </location>
</feature>
<feature type="compositionally biased region" description="Basic and acidic residues" evidence="3">
    <location>
        <begin position="221"/>
        <end position="252"/>
    </location>
</feature>
<comment type="caution">
    <text evidence="5">The sequence shown here is derived from an EMBL/GenBank/DDBJ whole genome shotgun (WGS) entry which is preliminary data.</text>
</comment>
<dbReference type="GO" id="GO:0016973">
    <property type="term" value="P:poly(A)+ mRNA export from nucleus"/>
    <property type="evidence" value="ECO:0007669"/>
    <property type="project" value="TreeGrafter"/>
</dbReference>
<dbReference type="PROSITE" id="PS50800">
    <property type="entry name" value="SAP"/>
    <property type="match status" value="1"/>
</dbReference>
<feature type="compositionally biased region" description="Basic and acidic residues" evidence="3">
    <location>
        <begin position="318"/>
        <end position="345"/>
    </location>
</feature>
<dbReference type="EMBL" id="LFIW01001418">
    <property type="protein sequence ID" value="KZL82364.1"/>
    <property type="molecule type" value="Genomic_DNA"/>
</dbReference>
<feature type="non-terminal residue" evidence="5">
    <location>
        <position position="1"/>
    </location>
</feature>
<keyword evidence="6" id="KW-1185">Reference proteome</keyword>
<dbReference type="Pfam" id="PF02037">
    <property type="entry name" value="SAP"/>
    <property type="match status" value="1"/>
</dbReference>
<dbReference type="STRING" id="1573173.A0A167CB71"/>
<dbReference type="SUPFAM" id="SSF68906">
    <property type="entry name" value="SAP domain"/>
    <property type="match status" value="1"/>
</dbReference>
<dbReference type="InterPro" id="IPR052240">
    <property type="entry name" value="SAP_domain_ribonucleoprotein"/>
</dbReference>
<name>A0A167CB71_COLIC</name>
<evidence type="ECO:0000313" key="5">
    <source>
        <dbReference type="EMBL" id="KZL82364.1"/>
    </source>
</evidence>
<organism evidence="5 6">
    <name type="scientific">Colletotrichum incanum</name>
    <name type="common">Soybean anthracnose fungus</name>
    <dbReference type="NCBI Taxonomy" id="1573173"/>
    <lineage>
        <taxon>Eukaryota</taxon>
        <taxon>Fungi</taxon>
        <taxon>Dikarya</taxon>
        <taxon>Ascomycota</taxon>
        <taxon>Pezizomycotina</taxon>
        <taxon>Sordariomycetes</taxon>
        <taxon>Hypocreomycetidae</taxon>
        <taxon>Glomerellales</taxon>
        <taxon>Glomerellaceae</taxon>
        <taxon>Colletotrichum</taxon>
        <taxon>Colletotrichum spaethianum species complex</taxon>
    </lineage>
</organism>
<feature type="compositionally biased region" description="Gly residues" evidence="3">
    <location>
        <begin position="305"/>
        <end position="317"/>
    </location>
</feature>
<evidence type="ECO:0000313" key="6">
    <source>
        <dbReference type="Proteomes" id="UP000076584"/>
    </source>
</evidence>
<accession>A0A167CB71</accession>
<dbReference type="InterPro" id="IPR036361">
    <property type="entry name" value="SAP_dom_sf"/>
</dbReference>
<protein>
    <submittedName>
        <fullName evidence="5">Sap domain-containing protein</fullName>
    </submittedName>
</protein>
<feature type="compositionally biased region" description="Acidic residues" evidence="3">
    <location>
        <begin position="124"/>
        <end position="136"/>
    </location>
</feature>
<dbReference type="Pfam" id="PF18592">
    <property type="entry name" value="Tho1_MOS11_C"/>
    <property type="match status" value="1"/>
</dbReference>
<dbReference type="GO" id="GO:0005634">
    <property type="term" value="C:nucleus"/>
    <property type="evidence" value="ECO:0007669"/>
    <property type="project" value="TreeGrafter"/>
</dbReference>
<feature type="region of interest" description="Disordered" evidence="3">
    <location>
        <begin position="1"/>
        <end position="34"/>
    </location>
</feature>
<dbReference type="InterPro" id="IPR040746">
    <property type="entry name" value="THO1_MOS11_C"/>
</dbReference>
<gene>
    <name evidence="5" type="ORF">CI238_12961</name>
</gene>
<dbReference type="Gene3D" id="1.10.720.30">
    <property type="entry name" value="SAP domain"/>
    <property type="match status" value="1"/>
</dbReference>
<sequence length="345" mass="36499">LSSCEPKQQRRASKIVITPDDPSTTALSLRLPSSTSLPPSISSLQLTAHPLSTSSHRSPTTIFNNHLLPPLDRTVANMATDYSSLKVPELKKLLQERGLPATGNKLDLVNRLKENDKQAAPATAEEDEIDYSDDEPAPVKAADASKPAAVEAAPVADESAPAPAPAAAEPTAPATDAAPEAAPEAETTGDEEKKPEEAAETADEAPKENFALNLDATDAAAEAKKRADRAKRFGIDEDEEAKKKAERAKKFGIEVGSVAGLDSALPERRPKRGRPERAEEQPGRDSKRQSTDGRGRRGRGNRNGRPGGRQGGGGGGGGDREPRRSAAVDPAEKARLEARAKRFAA</sequence>
<reference evidence="5 6" key="1">
    <citation type="submission" date="2015-06" db="EMBL/GenBank/DDBJ databases">
        <title>Survival trade-offs in plant roots during colonization by closely related pathogenic and mutualistic fungi.</title>
        <authorList>
            <person name="Hacquard S."/>
            <person name="Kracher B."/>
            <person name="Hiruma K."/>
            <person name="Weinman A."/>
            <person name="Muench P."/>
            <person name="Garrido Oter R."/>
            <person name="Ver Loren van Themaat E."/>
            <person name="Dallerey J.-F."/>
            <person name="Damm U."/>
            <person name="Henrissat B."/>
            <person name="Lespinet O."/>
            <person name="Thon M."/>
            <person name="Kemen E."/>
            <person name="McHardy A.C."/>
            <person name="Schulze-Lefert P."/>
            <person name="O'Connell R.J."/>
        </authorList>
    </citation>
    <scope>NUCLEOTIDE SEQUENCE [LARGE SCALE GENOMIC DNA]</scope>
    <source>
        <strain evidence="5 6">MAFF 238704</strain>
    </source>
</reference>
<dbReference type="Proteomes" id="UP000076584">
    <property type="component" value="Unassembled WGS sequence"/>
</dbReference>